<dbReference type="OrthoDB" id="3322489at2"/>
<dbReference type="SUPFAM" id="SSF52540">
    <property type="entry name" value="P-loop containing nucleoside triphosphate hydrolases"/>
    <property type="match status" value="1"/>
</dbReference>
<dbReference type="GO" id="GO:0016887">
    <property type="term" value="F:ATP hydrolysis activity"/>
    <property type="evidence" value="ECO:0007669"/>
    <property type="project" value="InterPro"/>
</dbReference>
<evidence type="ECO:0000313" key="3">
    <source>
        <dbReference type="EMBL" id="KAE8761123.1"/>
    </source>
</evidence>
<dbReference type="Pfam" id="PF13304">
    <property type="entry name" value="AAA_21"/>
    <property type="match status" value="1"/>
</dbReference>
<organism evidence="3 4">
    <name type="scientific">Paraburkholderia madseniana</name>
    <dbReference type="NCBI Taxonomy" id="2599607"/>
    <lineage>
        <taxon>Bacteria</taxon>
        <taxon>Pseudomonadati</taxon>
        <taxon>Pseudomonadota</taxon>
        <taxon>Betaproteobacteria</taxon>
        <taxon>Burkholderiales</taxon>
        <taxon>Burkholderiaceae</taxon>
        <taxon>Paraburkholderia</taxon>
    </lineage>
</organism>
<protein>
    <submittedName>
        <fullName evidence="3">AAA family ATPase</fullName>
    </submittedName>
</protein>
<dbReference type="InterPro" id="IPR051396">
    <property type="entry name" value="Bact_Antivir_Def_Nuclease"/>
</dbReference>
<dbReference type="Gene3D" id="3.40.50.300">
    <property type="entry name" value="P-loop containing nucleotide triphosphate hydrolases"/>
    <property type="match status" value="1"/>
</dbReference>
<dbReference type="EMBL" id="VOSW01000006">
    <property type="protein sequence ID" value="KAE8761123.1"/>
    <property type="molecule type" value="Genomic_DNA"/>
</dbReference>
<feature type="domain" description="OLD protein-like TOPRIM" evidence="2">
    <location>
        <begin position="357"/>
        <end position="424"/>
    </location>
</feature>
<proteinExistence type="predicted"/>
<dbReference type="InterPro" id="IPR003959">
    <property type="entry name" value="ATPase_AAA_core"/>
</dbReference>
<evidence type="ECO:0000259" key="2">
    <source>
        <dbReference type="Pfam" id="PF20469"/>
    </source>
</evidence>
<dbReference type="InterPro" id="IPR027417">
    <property type="entry name" value="P-loop_NTPase"/>
</dbReference>
<name>A0A6N6WKX5_9BURK</name>
<evidence type="ECO:0000313" key="4">
    <source>
        <dbReference type="Proteomes" id="UP000463700"/>
    </source>
</evidence>
<comment type="caution">
    <text evidence="3">The sequence shown here is derived from an EMBL/GenBank/DDBJ whole genome shotgun (WGS) entry which is preliminary data.</text>
</comment>
<evidence type="ECO:0000259" key="1">
    <source>
        <dbReference type="Pfam" id="PF13304"/>
    </source>
</evidence>
<feature type="domain" description="ATPase AAA-type core" evidence="1">
    <location>
        <begin position="236"/>
        <end position="301"/>
    </location>
</feature>
<dbReference type="PANTHER" id="PTHR43581">
    <property type="entry name" value="ATP/GTP PHOSPHATASE"/>
    <property type="match status" value="1"/>
</dbReference>
<dbReference type="Pfam" id="PF20469">
    <property type="entry name" value="OLD-like_TOPRIM"/>
    <property type="match status" value="1"/>
</dbReference>
<reference evidence="3 4" key="1">
    <citation type="journal article" date="2020" name="Int. J. Syst. Evol. Microbiol.">
        <title>Paraburkholderia madseniana sp. nov., a phenolic acid-degrading bacterium isolated from acidic forest soil.</title>
        <authorList>
            <person name="Wilhelm R.C."/>
            <person name="Murphy S.J.L."/>
            <person name="Feriancek N.M."/>
            <person name="Karasz D.C."/>
            <person name="DeRito C.M."/>
            <person name="Newman J.D."/>
            <person name="Buckley D.H."/>
        </authorList>
    </citation>
    <scope>NUCLEOTIDE SEQUENCE [LARGE SCALE GENOMIC DNA]</scope>
    <source>
        <strain evidence="3 4">RP11</strain>
    </source>
</reference>
<gene>
    <name evidence="3" type="ORF">FSO04_05240</name>
</gene>
<dbReference type="GO" id="GO:0005524">
    <property type="term" value="F:ATP binding"/>
    <property type="evidence" value="ECO:0007669"/>
    <property type="project" value="InterPro"/>
</dbReference>
<sequence>MDITSVMTVAEPTPTEEFSFRLTALKFNDGTSLQIGEDDLVVIVGGNNTGKSRTLKDIRAYFSTDMFGNAEYEGLVVRSVENTHTTNLQAVESWLLSEDAITDVPGASPQQPTRGSRHPRSTALSWFASNVVWRKKILGAHCIELLDTETRLNIANPATAISFSRGDAISNPIQQLYRDDDLEKEISNYFHEAFNMDVVVNRGDGGAIPLHCGNRPVPHEGEDRVSNGYLERLVKLPLAHEQGDGMRSFLGCLLRVFVWKPFVTLLDEPEAFLHPPQARYLGALLANKKPKGRQVIVSTHSGDFLRGVLDANSKNVKIVRLTREGNSNHAIELSSTDLNTLWSDPLLRHSNLLDGVFHDGVVLCEADTDCQFYSAVLESLVRNQPKVRRPHVLFAHVGGKDRFRTIVPALRCLGVPVRVVADFDILSSDHPLRGIVEGLGGDWVRVEKDFNILHAAMKGQKKELSKADVEKEIADVLAQAKEVISEADAEKIRNVVKRGSPWALAKLSGKSFVPAGDATKAYQRLHAYLFQIGIRVVEVGEMECFCKSIGGHGTKWVNEAMKRDLATDPELRDARDFVAGIWPIG</sequence>
<dbReference type="InterPro" id="IPR034139">
    <property type="entry name" value="TOPRIM_OLD"/>
</dbReference>
<dbReference type="Proteomes" id="UP000463700">
    <property type="component" value="Unassembled WGS sequence"/>
</dbReference>
<dbReference type="RefSeq" id="WP_154558688.1">
    <property type="nucleotide sequence ID" value="NZ_VOSW01000006.1"/>
</dbReference>
<dbReference type="AlphaFoldDB" id="A0A6N6WKX5"/>
<dbReference type="CDD" id="cd00267">
    <property type="entry name" value="ABC_ATPase"/>
    <property type="match status" value="1"/>
</dbReference>
<accession>A0A6N6WKX5</accession>
<dbReference type="PANTHER" id="PTHR43581:SF2">
    <property type="entry name" value="EXCINUCLEASE ATPASE SUBUNIT"/>
    <property type="match status" value="1"/>
</dbReference>